<keyword evidence="7" id="KW-0175">Coiled coil</keyword>
<keyword evidence="2" id="KW-0699">rRNA-binding</keyword>
<dbReference type="GO" id="GO:1990904">
    <property type="term" value="C:ribonucleoprotein complex"/>
    <property type="evidence" value="ECO:0007669"/>
    <property type="project" value="UniProtKB-KW"/>
</dbReference>
<dbReference type="Gene3D" id="3.10.430.100">
    <property type="entry name" value="Ribosomal protein L9, C-terminal domain"/>
    <property type="match status" value="1"/>
</dbReference>
<reference evidence="10" key="1">
    <citation type="submission" date="2020-05" db="EMBL/GenBank/DDBJ databases">
        <authorList>
            <person name="Chiriac C."/>
            <person name="Salcher M."/>
            <person name="Ghai R."/>
            <person name="Kavagutti S V."/>
        </authorList>
    </citation>
    <scope>NUCLEOTIDE SEQUENCE</scope>
</reference>
<dbReference type="EMBL" id="CAEZXN010000082">
    <property type="protein sequence ID" value="CAB4711541.1"/>
    <property type="molecule type" value="Genomic_DNA"/>
</dbReference>
<evidence type="ECO:0000256" key="5">
    <source>
        <dbReference type="ARBA" id="ARBA00023274"/>
    </source>
</evidence>
<evidence type="ECO:0000313" key="10">
    <source>
        <dbReference type="EMBL" id="CAB4711541.1"/>
    </source>
</evidence>
<dbReference type="GO" id="GO:0006412">
    <property type="term" value="P:translation"/>
    <property type="evidence" value="ECO:0007669"/>
    <property type="project" value="InterPro"/>
</dbReference>
<comment type="similarity">
    <text evidence="1">Belongs to the bacterial ribosomal protein bL9 family.</text>
</comment>
<dbReference type="SUPFAM" id="SSF55658">
    <property type="entry name" value="L9 N-domain-like"/>
    <property type="match status" value="1"/>
</dbReference>
<evidence type="ECO:0000313" key="9">
    <source>
        <dbReference type="EMBL" id="CAB4687547.1"/>
    </source>
</evidence>
<name>A0A6J6QI80_9ZZZZ</name>
<dbReference type="EMBL" id="CAFBRC010000042">
    <property type="protein sequence ID" value="CAB5075336.1"/>
    <property type="molecule type" value="Genomic_DNA"/>
</dbReference>
<accession>A0A6J6QI80</accession>
<dbReference type="InterPro" id="IPR020070">
    <property type="entry name" value="Ribosomal_bL9_N"/>
</dbReference>
<dbReference type="EMBL" id="CAEZXB010000045">
    <property type="protein sequence ID" value="CAB4687547.1"/>
    <property type="molecule type" value="Genomic_DNA"/>
</dbReference>
<dbReference type="SUPFAM" id="SSF55653">
    <property type="entry name" value="Ribosomal protein L9 C-domain"/>
    <property type="match status" value="1"/>
</dbReference>
<evidence type="ECO:0000313" key="11">
    <source>
        <dbReference type="EMBL" id="CAB4841894.1"/>
    </source>
</evidence>
<dbReference type="HAMAP" id="MF_00503">
    <property type="entry name" value="Ribosomal_bL9"/>
    <property type="match status" value="1"/>
</dbReference>
<dbReference type="FunFam" id="3.40.5.10:FF:000003">
    <property type="entry name" value="50S ribosomal protein L9"/>
    <property type="match status" value="1"/>
</dbReference>
<keyword evidence="4" id="KW-0689">Ribosomal protein</keyword>
<dbReference type="InterPro" id="IPR020594">
    <property type="entry name" value="Ribosomal_bL9_bac/chp"/>
</dbReference>
<evidence type="ECO:0000256" key="1">
    <source>
        <dbReference type="ARBA" id="ARBA00010605"/>
    </source>
</evidence>
<evidence type="ECO:0000313" key="12">
    <source>
        <dbReference type="EMBL" id="CAB5075336.1"/>
    </source>
</evidence>
<keyword evidence="5" id="KW-0687">Ribonucleoprotein</keyword>
<gene>
    <name evidence="9" type="ORF">UFOPK2342_01564</name>
    <name evidence="10" type="ORF">UFOPK2423_01755</name>
    <name evidence="11" type="ORF">UFOPK3266_00505</name>
    <name evidence="12" type="ORF">UFOPK4367_00770</name>
</gene>
<dbReference type="GO" id="GO:0003735">
    <property type="term" value="F:structural constituent of ribosome"/>
    <property type="evidence" value="ECO:0007669"/>
    <property type="project" value="InterPro"/>
</dbReference>
<proteinExistence type="inferred from homology"/>
<dbReference type="NCBIfam" id="TIGR00158">
    <property type="entry name" value="L9"/>
    <property type="match status" value="1"/>
</dbReference>
<dbReference type="GO" id="GO:0019843">
    <property type="term" value="F:rRNA binding"/>
    <property type="evidence" value="ECO:0007669"/>
    <property type="project" value="UniProtKB-KW"/>
</dbReference>
<protein>
    <recommendedName>
        <fullName evidence="6">50S ribosomal protein L9</fullName>
    </recommendedName>
</protein>
<organism evidence="10">
    <name type="scientific">freshwater metagenome</name>
    <dbReference type="NCBI Taxonomy" id="449393"/>
    <lineage>
        <taxon>unclassified sequences</taxon>
        <taxon>metagenomes</taxon>
        <taxon>ecological metagenomes</taxon>
    </lineage>
</organism>
<dbReference type="InterPro" id="IPR009027">
    <property type="entry name" value="Ribosomal_bL9/RNase_H1_N"/>
</dbReference>
<dbReference type="PROSITE" id="PS00651">
    <property type="entry name" value="RIBOSOMAL_L9"/>
    <property type="match status" value="1"/>
</dbReference>
<sequence>MKIILTHEVKGLGHPGDIVEVKSGYARNFLLPRGDAISWSAGGEKQIEGIRRARKSREVRDLDHAQQIKKSLEENAIRLAVKAGEGGRLFGSVTEKDVALAVKAAGGPDLDRRRIAIAGHIKSVGAHKVKVTLHPQVIANIALDVHAGA</sequence>
<evidence type="ECO:0000256" key="3">
    <source>
        <dbReference type="ARBA" id="ARBA00022884"/>
    </source>
</evidence>
<dbReference type="GO" id="GO:0005840">
    <property type="term" value="C:ribosome"/>
    <property type="evidence" value="ECO:0007669"/>
    <property type="project" value="UniProtKB-KW"/>
</dbReference>
<dbReference type="InterPro" id="IPR036791">
    <property type="entry name" value="Ribosomal_bL9_C_sf"/>
</dbReference>
<dbReference type="InterPro" id="IPR020069">
    <property type="entry name" value="Ribosomal_bL9_C"/>
</dbReference>
<dbReference type="InterPro" id="IPR036935">
    <property type="entry name" value="Ribosomal_bL9_N_sf"/>
</dbReference>
<keyword evidence="3" id="KW-0694">RNA-binding</keyword>
<dbReference type="Gene3D" id="3.40.5.10">
    <property type="entry name" value="Ribosomal protein L9, N-terminal domain"/>
    <property type="match status" value="1"/>
</dbReference>
<dbReference type="InterPro" id="IPR000244">
    <property type="entry name" value="Ribosomal_bL9"/>
</dbReference>
<evidence type="ECO:0000256" key="4">
    <source>
        <dbReference type="ARBA" id="ARBA00022980"/>
    </source>
</evidence>
<dbReference type="EMBL" id="CAFBAA010000008">
    <property type="protein sequence ID" value="CAB4841894.1"/>
    <property type="molecule type" value="Genomic_DNA"/>
</dbReference>
<dbReference type="PANTHER" id="PTHR21368">
    <property type="entry name" value="50S RIBOSOMAL PROTEIN L9"/>
    <property type="match status" value="1"/>
</dbReference>
<evidence type="ECO:0000256" key="7">
    <source>
        <dbReference type="SAM" id="Coils"/>
    </source>
</evidence>
<evidence type="ECO:0000259" key="8">
    <source>
        <dbReference type="PROSITE" id="PS00651"/>
    </source>
</evidence>
<evidence type="ECO:0000256" key="6">
    <source>
        <dbReference type="ARBA" id="ARBA00035456"/>
    </source>
</evidence>
<evidence type="ECO:0000256" key="2">
    <source>
        <dbReference type="ARBA" id="ARBA00022730"/>
    </source>
</evidence>
<dbReference type="Pfam" id="PF01281">
    <property type="entry name" value="Ribosomal_L9_N"/>
    <property type="match status" value="1"/>
</dbReference>
<dbReference type="Pfam" id="PF03948">
    <property type="entry name" value="Ribosomal_L9_C"/>
    <property type="match status" value="1"/>
</dbReference>
<feature type="domain" description="Ribosomal protein L9" evidence="8">
    <location>
        <begin position="13"/>
        <end position="40"/>
    </location>
</feature>
<feature type="coiled-coil region" evidence="7">
    <location>
        <begin position="55"/>
        <end position="82"/>
    </location>
</feature>
<dbReference type="AlphaFoldDB" id="A0A6J6QI80"/>